<dbReference type="Proteomes" id="UP000789920">
    <property type="component" value="Unassembled WGS sequence"/>
</dbReference>
<comment type="caution">
    <text evidence="1">The sequence shown here is derived from an EMBL/GenBank/DDBJ whole genome shotgun (WGS) entry which is preliminary data.</text>
</comment>
<gene>
    <name evidence="1" type="ORF">RPERSI_LOCUS14544</name>
</gene>
<evidence type="ECO:0000313" key="1">
    <source>
        <dbReference type="EMBL" id="CAG8754571.1"/>
    </source>
</evidence>
<proteinExistence type="predicted"/>
<protein>
    <submittedName>
        <fullName evidence="1">25477_t:CDS:1</fullName>
    </submittedName>
</protein>
<organism evidence="1 2">
    <name type="scientific">Racocetra persica</name>
    <dbReference type="NCBI Taxonomy" id="160502"/>
    <lineage>
        <taxon>Eukaryota</taxon>
        <taxon>Fungi</taxon>
        <taxon>Fungi incertae sedis</taxon>
        <taxon>Mucoromycota</taxon>
        <taxon>Glomeromycotina</taxon>
        <taxon>Glomeromycetes</taxon>
        <taxon>Diversisporales</taxon>
        <taxon>Gigasporaceae</taxon>
        <taxon>Racocetra</taxon>
    </lineage>
</organism>
<accession>A0ACA9QJT4</accession>
<feature type="non-terminal residue" evidence="1">
    <location>
        <position position="1"/>
    </location>
</feature>
<evidence type="ECO:0000313" key="2">
    <source>
        <dbReference type="Proteomes" id="UP000789920"/>
    </source>
</evidence>
<name>A0ACA9QJT4_9GLOM</name>
<sequence length="46" mass="5148">DVGYRYLAAVQPSLEPKFSTIYSATDENNDILYINKTQIGNGTIRP</sequence>
<reference evidence="1" key="1">
    <citation type="submission" date="2021-06" db="EMBL/GenBank/DDBJ databases">
        <authorList>
            <person name="Kallberg Y."/>
            <person name="Tangrot J."/>
            <person name="Rosling A."/>
        </authorList>
    </citation>
    <scope>NUCLEOTIDE SEQUENCE</scope>
    <source>
        <strain evidence="1">MA461A</strain>
    </source>
</reference>
<keyword evidence="2" id="KW-1185">Reference proteome</keyword>
<dbReference type="EMBL" id="CAJVQC010033674">
    <property type="protein sequence ID" value="CAG8754571.1"/>
    <property type="molecule type" value="Genomic_DNA"/>
</dbReference>